<dbReference type="PROSITE" id="PS51473">
    <property type="entry name" value="GNK2"/>
    <property type="match status" value="1"/>
</dbReference>
<evidence type="ECO:0000256" key="3">
    <source>
        <dbReference type="SAM" id="SignalP"/>
    </source>
</evidence>
<gene>
    <name evidence="5" type="ORF">LTRI10_LOCUS48767</name>
</gene>
<dbReference type="Proteomes" id="UP001497516">
    <property type="component" value="Chromosome 8"/>
</dbReference>
<keyword evidence="2" id="KW-0677">Repeat</keyword>
<evidence type="ECO:0000259" key="4">
    <source>
        <dbReference type="PROSITE" id="PS51473"/>
    </source>
</evidence>
<sequence length="140" mass="15554">MLVAAMMVITLLAICTMCCMVSCFNATLCSGSDEKGRCSAYPLPAGNFQLEDIFDGFRSKQFDGGKRAGCYTRDYVDEDHNPYTVYASFTCDVTPGIRCRLCFNSGITRMEQGCRGRAGGSVLFENYCCFRYETAYNICT</sequence>
<evidence type="ECO:0000256" key="1">
    <source>
        <dbReference type="ARBA" id="ARBA00022729"/>
    </source>
</evidence>
<proteinExistence type="predicted"/>
<accession>A0AAV2GGH7</accession>
<evidence type="ECO:0000256" key="2">
    <source>
        <dbReference type="ARBA" id="ARBA00022737"/>
    </source>
</evidence>
<name>A0AAV2GGH7_9ROSI</name>
<protein>
    <recommendedName>
        <fullName evidence="4">Gnk2-homologous domain-containing protein</fullName>
    </recommendedName>
</protein>
<feature type="chain" id="PRO_5043527997" description="Gnk2-homologous domain-containing protein" evidence="3">
    <location>
        <begin position="24"/>
        <end position="140"/>
    </location>
</feature>
<dbReference type="Gene3D" id="3.30.430.20">
    <property type="entry name" value="Gnk2 domain, C-X8-C-X2-C motif"/>
    <property type="match status" value="1"/>
</dbReference>
<evidence type="ECO:0000313" key="6">
    <source>
        <dbReference type="Proteomes" id="UP001497516"/>
    </source>
</evidence>
<feature type="signal peptide" evidence="3">
    <location>
        <begin position="1"/>
        <end position="23"/>
    </location>
</feature>
<dbReference type="EMBL" id="OZ034821">
    <property type="protein sequence ID" value="CAL1409252.1"/>
    <property type="molecule type" value="Genomic_DNA"/>
</dbReference>
<keyword evidence="6" id="KW-1185">Reference proteome</keyword>
<reference evidence="5 6" key="1">
    <citation type="submission" date="2024-04" db="EMBL/GenBank/DDBJ databases">
        <authorList>
            <person name="Fracassetti M."/>
        </authorList>
    </citation>
    <scope>NUCLEOTIDE SEQUENCE [LARGE SCALE GENOMIC DNA]</scope>
</reference>
<organism evidence="5 6">
    <name type="scientific">Linum trigynum</name>
    <dbReference type="NCBI Taxonomy" id="586398"/>
    <lineage>
        <taxon>Eukaryota</taxon>
        <taxon>Viridiplantae</taxon>
        <taxon>Streptophyta</taxon>
        <taxon>Embryophyta</taxon>
        <taxon>Tracheophyta</taxon>
        <taxon>Spermatophyta</taxon>
        <taxon>Magnoliopsida</taxon>
        <taxon>eudicotyledons</taxon>
        <taxon>Gunneridae</taxon>
        <taxon>Pentapetalae</taxon>
        <taxon>rosids</taxon>
        <taxon>fabids</taxon>
        <taxon>Malpighiales</taxon>
        <taxon>Linaceae</taxon>
        <taxon>Linum</taxon>
    </lineage>
</organism>
<dbReference type="InterPro" id="IPR038408">
    <property type="entry name" value="GNK2_sf"/>
</dbReference>
<keyword evidence="1 3" id="KW-0732">Signal</keyword>
<dbReference type="InterPro" id="IPR002902">
    <property type="entry name" value="GNK2"/>
</dbReference>
<feature type="domain" description="Gnk2-homologous" evidence="4">
    <location>
        <begin position="27"/>
        <end position="137"/>
    </location>
</feature>
<evidence type="ECO:0000313" key="5">
    <source>
        <dbReference type="EMBL" id="CAL1409252.1"/>
    </source>
</evidence>
<dbReference type="AlphaFoldDB" id="A0AAV2GGH7"/>